<comment type="similarity">
    <text evidence="2">Belongs to the methyltransferase superfamily. L-isoaspartyl/D-aspartyl protein methyltransferase family.</text>
</comment>
<reference evidence="12" key="1">
    <citation type="submission" date="2020-09" db="EMBL/GenBank/DDBJ databases">
        <title>Secondary metabolite and genome analysis of marine Streptomyces chumphonensis KK1-2T.</title>
        <authorList>
            <person name="Phongsopitanun W."/>
            <person name="Kanchanasin P."/>
            <person name="Pittayakhajonwut P."/>
            <person name="Suwanborirux K."/>
            <person name="Tanasupawat S."/>
        </authorList>
    </citation>
    <scope>NUCLEOTIDE SEQUENCE</scope>
    <source>
        <strain evidence="12">KK1-2</strain>
    </source>
</reference>
<dbReference type="PANTHER" id="PTHR11579:SF0">
    <property type="entry name" value="PROTEIN-L-ISOASPARTATE(D-ASPARTATE) O-METHYLTRANSFERASE"/>
    <property type="match status" value="1"/>
</dbReference>
<proteinExistence type="inferred from homology"/>
<evidence type="ECO:0000256" key="11">
    <source>
        <dbReference type="ARBA" id="ARBA00031350"/>
    </source>
</evidence>
<dbReference type="Gene3D" id="3.40.50.150">
    <property type="entry name" value="Vaccinia Virus protein VP39"/>
    <property type="match status" value="1"/>
</dbReference>
<keyword evidence="5" id="KW-0963">Cytoplasm</keyword>
<organism evidence="12 13">
    <name type="scientific">Streptomyces chumphonensis</name>
    <dbReference type="NCBI Taxonomy" id="1214925"/>
    <lineage>
        <taxon>Bacteria</taxon>
        <taxon>Bacillati</taxon>
        <taxon>Actinomycetota</taxon>
        <taxon>Actinomycetes</taxon>
        <taxon>Kitasatosporales</taxon>
        <taxon>Streptomycetaceae</taxon>
        <taxon>Streptomyces</taxon>
    </lineage>
</organism>
<evidence type="ECO:0000256" key="1">
    <source>
        <dbReference type="ARBA" id="ARBA00004496"/>
    </source>
</evidence>
<evidence type="ECO:0000256" key="2">
    <source>
        <dbReference type="ARBA" id="ARBA00005369"/>
    </source>
</evidence>
<evidence type="ECO:0000313" key="13">
    <source>
        <dbReference type="Proteomes" id="UP000632289"/>
    </source>
</evidence>
<dbReference type="SUPFAM" id="SSF53335">
    <property type="entry name" value="S-adenosyl-L-methionine-dependent methyltransferases"/>
    <property type="match status" value="1"/>
</dbReference>
<evidence type="ECO:0000256" key="4">
    <source>
        <dbReference type="ARBA" id="ARBA00013346"/>
    </source>
</evidence>
<evidence type="ECO:0000256" key="6">
    <source>
        <dbReference type="ARBA" id="ARBA00022603"/>
    </source>
</evidence>
<dbReference type="InterPro" id="IPR029063">
    <property type="entry name" value="SAM-dependent_MTases_sf"/>
</dbReference>
<keyword evidence="13" id="KW-1185">Reference proteome</keyword>
<dbReference type="RefSeq" id="WP_191210302.1">
    <property type="nucleotide sequence ID" value="NZ_BAABKL010000050.1"/>
</dbReference>
<evidence type="ECO:0000313" key="12">
    <source>
        <dbReference type="EMBL" id="MBD3933015.1"/>
    </source>
</evidence>
<keyword evidence="8" id="KW-0949">S-adenosyl-L-methionine</keyword>
<protein>
    <recommendedName>
        <fullName evidence="4">Protein-L-isoaspartate O-methyltransferase</fullName>
        <ecNumber evidence="3">2.1.1.77</ecNumber>
    </recommendedName>
    <alternativeName>
        <fullName evidence="11">L-isoaspartyl protein carboxyl methyltransferase</fullName>
    </alternativeName>
    <alternativeName>
        <fullName evidence="9">Protein L-isoaspartyl methyltransferase</fullName>
    </alternativeName>
    <alternativeName>
        <fullName evidence="10">Protein-beta-aspartate methyltransferase</fullName>
    </alternativeName>
</protein>
<evidence type="ECO:0000256" key="7">
    <source>
        <dbReference type="ARBA" id="ARBA00022679"/>
    </source>
</evidence>
<accession>A0A927IDK7</accession>
<dbReference type="GO" id="GO:0032259">
    <property type="term" value="P:methylation"/>
    <property type="evidence" value="ECO:0007669"/>
    <property type="project" value="UniProtKB-KW"/>
</dbReference>
<dbReference type="Pfam" id="PF01135">
    <property type="entry name" value="PCMT"/>
    <property type="match status" value="1"/>
</dbReference>
<comment type="caution">
    <text evidence="12">The sequence shown here is derived from an EMBL/GenBank/DDBJ whole genome shotgun (WGS) entry which is preliminary data.</text>
</comment>
<dbReference type="EC" id="2.1.1.77" evidence="3"/>
<keyword evidence="7" id="KW-0808">Transferase</keyword>
<evidence type="ECO:0000256" key="9">
    <source>
        <dbReference type="ARBA" id="ARBA00030757"/>
    </source>
</evidence>
<dbReference type="PANTHER" id="PTHR11579">
    <property type="entry name" value="PROTEIN-L-ISOASPARTATE O-METHYLTRANSFERASE"/>
    <property type="match status" value="1"/>
</dbReference>
<dbReference type="EMBL" id="JACXYU010000007">
    <property type="protein sequence ID" value="MBD3933015.1"/>
    <property type="molecule type" value="Genomic_DNA"/>
</dbReference>
<evidence type="ECO:0000256" key="5">
    <source>
        <dbReference type="ARBA" id="ARBA00022490"/>
    </source>
</evidence>
<dbReference type="InterPro" id="IPR000682">
    <property type="entry name" value="PCMT"/>
</dbReference>
<evidence type="ECO:0000256" key="3">
    <source>
        <dbReference type="ARBA" id="ARBA00011890"/>
    </source>
</evidence>
<dbReference type="GO" id="GO:0005737">
    <property type="term" value="C:cytoplasm"/>
    <property type="evidence" value="ECO:0007669"/>
    <property type="project" value="UniProtKB-SubCell"/>
</dbReference>
<keyword evidence="6 12" id="KW-0489">Methyltransferase</keyword>
<comment type="subcellular location">
    <subcellularLocation>
        <location evidence="1">Cytoplasm</location>
    </subcellularLocation>
</comment>
<dbReference type="AlphaFoldDB" id="A0A927IDK7"/>
<dbReference type="GO" id="GO:0004719">
    <property type="term" value="F:protein-L-isoaspartate (D-aspartate) O-methyltransferase activity"/>
    <property type="evidence" value="ECO:0007669"/>
    <property type="project" value="UniProtKB-EC"/>
</dbReference>
<name>A0A927IDK7_9ACTN</name>
<dbReference type="Proteomes" id="UP000632289">
    <property type="component" value="Unassembled WGS sequence"/>
</dbReference>
<evidence type="ECO:0000256" key="10">
    <source>
        <dbReference type="ARBA" id="ARBA00031323"/>
    </source>
</evidence>
<sequence length="390" mass="41556">MTYGDGPAERAAARGLLGRLGARRPLAPAWEAAFLGVPRHAFLPETVWLGEGLTPCSRADAPEAWLRAAYTDAPVVTQVDDGADPGPDGERWASSSASAPEIVLRMLDLLALEGGERVVEVGTGTGWNAGLLAHRLGSSLVTSVEVDAALAARARANLASVGVEPRVVTGDGAALAPDGVDRLVATCSVRRVPGRWIGGVVPGGVVLTPWESPWLCFGLLRLSVGLDGSASGPFLPHAAFMLMRGQRTDLRIFRDVVRDAHVPEESTTTLPPSDVTGEDWSAGFAIGLLLPDVWWARHHDPGVPGVRSRLWVATTDAASWAAVDDVGAADGTFTVWEHGPRRLWREVEDAYRWWVAAGRPGPGDFGMTVTSDGRHTVWLEHPGRTVPRRA</sequence>
<evidence type="ECO:0000256" key="8">
    <source>
        <dbReference type="ARBA" id="ARBA00022691"/>
    </source>
</evidence>
<gene>
    <name evidence="12" type="ORF">IF129_15830</name>
</gene>